<evidence type="ECO:0000313" key="3">
    <source>
        <dbReference type="Proteomes" id="UP001194468"/>
    </source>
</evidence>
<evidence type="ECO:0000313" key="2">
    <source>
        <dbReference type="EMBL" id="KAF8441470.1"/>
    </source>
</evidence>
<accession>A0AAD4BWB9</accession>
<gene>
    <name evidence="2" type="ORF">L210DRAFT_3478629</name>
</gene>
<keyword evidence="3" id="KW-1185">Reference proteome</keyword>
<protein>
    <submittedName>
        <fullName evidence="2">Uncharacterized protein</fullName>
    </submittedName>
</protein>
<reference evidence="2" key="2">
    <citation type="journal article" date="2020" name="Nat. Commun.">
        <title>Large-scale genome sequencing of mycorrhizal fungi provides insights into the early evolution of symbiotic traits.</title>
        <authorList>
            <person name="Miyauchi S."/>
            <person name="Kiss E."/>
            <person name="Kuo A."/>
            <person name="Drula E."/>
            <person name="Kohler A."/>
            <person name="Sanchez-Garcia M."/>
            <person name="Morin E."/>
            <person name="Andreopoulos B."/>
            <person name="Barry K.W."/>
            <person name="Bonito G."/>
            <person name="Buee M."/>
            <person name="Carver A."/>
            <person name="Chen C."/>
            <person name="Cichocki N."/>
            <person name="Clum A."/>
            <person name="Culley D."/>
            <person name="Crous P.W."/>
            <person name="Fauchery L."/>
            <person name="Girlanda M."/>
            <person name="Hayes R.D."/>
            <person name="Keri Z."/>
            <person name="LaButti K."/>
            <person name="Lipzen A."/>
            <person name="Lombard V."/>
            <person name="Magnuson J."/>
            <person name="Maillard F."/>
            <person name="Murat C."/>
            <person name="Nolan M."/>
            <person name="Ohm R.A."/>
            <person name="Pangilinan J."/>
            <person name="Pereira M.F."/>
            <person name="Perotto S."/>
            <person name="Peter M."/>
            <person name="Pfister S."/>
            <person name="Riley R."/>
            <person name="Sitrit Y."/>
            <person name="Stielow J.B."/>
            <person name="Szollosi G."/>
            <person name="Zifcakova L."/>
            <person name="Stursova M."/>
            <person name="Spatafora J.W."/>
            <person name="Tedersoo L."/>
            <person name="Vaario L.M."/>
            <person name="Yamada A."/>
            <person name="Yan M."/>
            <person name="Wang P."/>
            <person name="Xu J."/>
            <person name="Bruns T."/>
            <person name="Baldrian P."/>
            <person name="Vilgalys R."/>
            <person name="Dunand C."/>
            <person name="Henrissat B."/>
            <person name="Grigoriev I.V."/>
            <person name="Hibbett D."/>
            <person name="Nagy L.G."/>
            <person name="Martin F.M."/>
        </authorList>
    </citation>
    <scope>NUCLEOTIDE SEQUENCE</scope>
    <source>
        <strain evidence="2">BED1</strain>
    </source>
</reference>
<dbReference type="EMBL" id="WHUW01000010">
    <property type="protein sequence ID" value="KAF8441470.1"/>
    <property type="molecule type" value="Genomic_DNA"/>
</dbReference>
<comment type="caution">
    <text evidence="2">The sequence shown here is derived from an EMBL/GenBank/DDBJ whole genome shotgun (WGS) entry which is preliminary data.</text>
</comment>
<feature type="region of interest" description="Disordered" evidence="1">
    <location>
        <begin position="350"/>
        <end position="385"/>
    </location>
</feature>
<dbReference type="Proteomes" id="UP001194468">
    <property type="component" value="Unassembled WGS sequence"/>
</dbReference>
<name>A0AAD4BWB9_BOLED</name>
<organism evidence="2 3">
    <name type="scientific">Boletus edulis BED1</name>
    <dbReference type="NCBI Taxonomy" id="1328754"/>
    <lineage>
        <taxon>Eukaryota</taxon>
        <taxon>Fungi</taxon>
        <taxon>Dikarya</taxon>
        <taxon>Basidiomycota</taxon>
        <taxon>Agaricomycotina</taxon>
        <taxon>Agaricomycetes</taxon>
        <taxon>Agaricomycetidae</taxon>
        <taxon>Boletales</taxon>
        <taxon>Boletineae</taxon>
        <taxon>Boletaceae</taxon>
        <taxon>Boletoideae</taxon>
        <taxon>Boletus</taxon>
    </lineage>
</organism>
<sequence length="483" mass="53625">MMAPPNEEREMTNRQRSLVDNCFEEGQYESGMAVLDQLRSSSFKPPPDHIRQLLYIALFPPPLPANDQTTQQAQFPPTPVKGSPTKQKPTLPKASLSPSVVESETAQRILFSFLATNSPASLFRALPRYPLHDAADTDLLPESSRNGHDEDSLIARESLCLRDCKNCWAILKQGFIQRKQLLPQNSRQKRGRGAYDLEDAVLDQGYDTPAVVAEHAWPIFQWLLSLFEKDELLKSQKSGERFSLLLLSQIPPPRGGTGPRWEAGAPLDIVFHSIKQEDRERREMAIRLLTLLINLTLSGFFDGPMFAATLTTRLYTSSPQIVQNLMEGLPKTIPVLTFKISVCQKFLSSSSSLDGGTKPRPRPLLRRGSRRDSGAMSSTTDIDVRTGSSLRPTIATCSEVFQLLSGDHKSQTSASAPPVLTIKYALLVSYAQLQGLLPPEESDSDWKDALVNDGLKHVIDTSFPSDSTYHTALAIITQLWLAT</sequence>
<feature type="compositionally biased region" description="Polar residues" evidence="1">
    <location>
        <begin position="375"/>
        <end position="385"/>
    </location>
</feature>
<evidence type="ECO:0000256" key="1">
    <source>
        <dbReference type="SAM" id="MobiDB-lite"/>
    </source>
</evidence>
<dbReference type="AlphaFoldDB" id="A0AAD4BWB9"/>
<feature type="region of interest" description="Disordered" evidence="1">
    <location>
        <begin position="65"/>
        <end position="99"/>
    </location>
</feature>
<proteinExistence type="predicted"/>
<feature type="compositionally biased region" description="Basic residues" evidence="1">
    <location>
        <begin position="359"/>
        <end position="369"/>
    </location>
</feature>
<reference evidence="2" key="1">
    <citation type="submission" date="2019-10" db="EMBL/GenBank/DDBJ databases">
        <authorList>
            <consortium name="DOE Joint Genome Institute"/>
            <person name="Kuo A."/>
            <person name="Miyauchi S."/>
            <person name="Kiss E."/>
            <person name="Drula E."/>
            <person name="Kohler A."/>
            <person name="Sanchez-Garcia M."/>
            <person name="Andreopoulos B."/>
            <person name="Barry K.W."/>
            <person name="Bonito G."/>
            <person name="Buee M."/>
            <person name="Carver A."/>
            <person name="Chen C."/>
            <person name="Cichocki N."/>
            <person name="Clum A."/>
            <person name="Culley D."/>
            <person name="Crous P.W."/>
            <person name="Fauchery L."/>
            <person name="Girlanda M."/>
            <person name="Hayes R."/>
            <person name="Keri Z."/>
            <person name="LaButti K."/>
            <person name="Lipzen A."/>
            <person name="Lombard V."/>
            <person name="Magnuson J."/>
            <person name="Maillard F."/>
            <person name="Morin E."/>
            <person name="Murat C."/>
            <person name="Nolan M."/>
            <person name="Ohm R."/>
            <person name="Pangilinan J."/>
            <person name="Pereira M."/>
            <person name="Perotto S."/>
            <person name="Peter M."/>
            <person name="Riley R."/>
            <person name="Sitrit Y."/>
            <person name="Stielow B."/>
            <person name="Szollosi G."/>
            <person name="Zifcakova L."/>
            <person name="Stursova M."/>
            <person name="Spatafora J.W."/>
            <person name="Tedersoo L."/>
            <person name="Vaario L.-M."/>
            <person name="Yamada A."/>
            <person name="Yan M."/>
            <person name="Wang P."/>
            <person name="Xu J."/>
            <person name="Bruns T."/>
            <person name="Baldrian P."/>
            <person name="Vilgalys R."/>
            <person name="Henrissat B."/>
            <person name="Grigoriev I.V."/>
            <person name="Hibbett D."/>
            <person name="Nagy L.G."/>
            <person name="Martin F.M."/>
        </authorList>
    </citation>
    <scope>NUCLEOTIDE SEQUENCE</scope>
    <source>
        <strain evidence="2">BED1</strain>
    </source>
</reference>